<evidence type="ECO:0000313" key="2">
    <source>
        <dbReference type="EMBL" id="TDX45277.1"/>
    </source>
</evidence>
<dbReference type="EMBL" id="SOEG01000047">
    <property type="protein sequence ID" value="TDX45277.1"/>
    <property type="molecule type" value="Genomic_DNA"/>
</dbReference>
<dbReference type="GO" id="GO:2001070">
    <property type="term" value="F:starch binding"/>
    <property type="evidence" value="ECO:0007669"/>
    <property type="project" value="InterPro"/>
</dbReference>
<proteinExistence type="predicted"/>
<dbReference type="STRING" id="926561.GCA_000379025_00718"/>
<name>A0A4R8GU18_9FIRM</name>
<accession>A0A4R8GU18</accession>
<keyword evidence="3" id="KW-1185">Reference proteome</keyword>
<sequence>MQETMTHSDVVVTPTPITAGEKVTVEYNGLLNQSGANKVYLHAGVGFKDNWRDITDIEMQPKNDGNWTAQLRVNTTDRFNFCFKDCADNWDNNHGNNWSFEVHNGQLYK</sequence>
<reference evidence="2 3" key="1">
    <citation type="submission" date="2019-03" db="EMBL/GenBank/DDBJ databases">
        <title>Subsurface microbial communities from deep shales in Ohio and West Virginia, USA.</title>
        <authorList>
            <person name="Wrighton K."/>
        </authorList>
    </citation>
    <scope>NUCLEOTIDE SEQUENCE [LARGE SCALE GENOMIC DNA]</scope>
    <source>
        <strain evidence="2 3">MSL 6dP</strain>
    </source>
</reference>
<dbReference type="AlphaFoldDB" id="A0A4R8GU18"/>
<dbReference type="RefSeq" id="WP_134118951.1">
    <property type="nucleotide sequence ID" value="NZ_SOEG01000047.1"/>
</dbReference>
<dbReference type="SMART" id="SM01066">
    <property type="entry name" value="CBM_25"/>
    <property type="match status" value="1"/>
</dbReference>
<gene>
    <name evidence="2" type="ORF">C7959_1472</name>
</gene>
<dbReference type="InterPro" id="IPR013783">
    <property type="entry name" value="Ig-like_fold"/>
</dbReference>
<dbReference type="Gene3D" id="2.60.40.10">
    <property type="entry name" value="Immunoglobulins"/>
    <property type="match status" value="1"/>
</dbReference>
<feature type="domain" description="Carbohydrate binding module family 25" evidence="1">
    <location>
        <begin position="20"/>
        <end position="103"/>
    </location>
</feature>
<organism evidence="2 3">
    <name type="scientific">Orenia marismortui</name>
    <dbReference type="NCBI Taxonomy" id="46469"/>
    <lineage>
        <taxon>Bacteria</taxon>
        <taxon>Bacillati</taxon>
        <taxon>Bacillota</taxon>
        <taxon>Clostridia</taxon>
        <taxon>Halanaerobiales</taxon>
        <taxon>Halobacteroidaceae</taxon>
        <taxon>Orenia</taxon>
    </lineage>
</organism>
<evidence type="ECO:0000313" key="3">
    <source>
        <dbReference type="Proteomes" id="UP000295832"/>
    </source>
</evidence>
<comment type="caution">
    <text evidence="2">The sequence shown here is derived from an EMBL/GenBank/DDBJ whole genome shotgun (WGS) entry which is preliminary data.</text>
</comment>
<evidence type="ECO:0000259" key="1">
    <source>
        <dbReference type="SMART" id="SM01066"/>
    </source>
</evidence>
<dbReference type="Proteomes" id="UP000295832">
    <property type="component" value="Unassembled WGS sequence"/>
</dbReference>
<dbReference type="Pfam" id="PF16760">
    <property type="entry name" value="CBM53"/>
    <property type="match status" value="1"/>
</dbReference>
<dbReference type="InterPro" id="IPR005085">
    <property type="entry name" value="CBM25"/>
</dbReference>
<protein>
    <submittedName>
        <fullName evidence="2">Putative carbohydrate-binding protein with starch-binding CBM53</fullName>
    </submittedName>
</protein>